<organism evidence="2 3">
    <name type="scientific">Delitschia confertaspora ATCC 74209</name>
    <dbReference type="NCBI Taxonomy" id="1513339"/>
    <lineage>
        <taxon>Eukaryota</taxon>
        <taxon>Fungi</taxon>
        <taxon>Dikarya</taxon>
        <taxon>Ascomycota</taxon>
        <taxon>Pezizomycotina</taxon>
        <taxon>Dothideomycetes</taxon>
        <taxon>Pleosporomycetidae</taxon>
        <taxon>Pleosporales</taxon>
        <taxon>Delitschiaceae</taxon>
        <taxon>Delitschia</taxon>
    </lineage>
</organism>
<dbReference type="AlphaFoldDB" id="A0A9P4MTN9"/>
<dbReference type="Proteomes" id="UP000799536">
    <property type="component" value="Unassembled WGS sequence"/>
</dbReference>
<dbReference type="EMBL" id="ML994421">
    <property type="protein sequence ID" value="KAF2196310.1"/>
    <property type="molecule type" value="Genomic_DNA"/>
</dbReference>
<keyword evidence="3" id="KW-1185">Reference proteome</keyword>
<comment type="caution">
    <text evidence="2">The sequence shown here is derived from an EMBL/GenBank/DDBJ whole genome shotgun (WGS) entry which is preliminary data.</text>
</comment>
<evidence type="ECO:0000313" key="2">
    <source>
        <dbReference type="EMBL" id="KAF2196310.1"/>
    </source>
</evidence>
<proteinExistence type="predicted"/>
<sequence length="169" mass="18357">MREGQPQHACSKYLGKAAQYLGKAAQSKQMSFLAHQIAGACCAASFCAARYSSWSLRVVLAKAKSLILLFDEDKQRSLHSQSSTFESLSVILAAPLHVMKVTTAWQGGEEDADTTPACVRRPSRSTPAQPPLFISRSIKTTSTFIQKQPYLALFTSVFWPPGVCGTCPA</sequence>
<evidence type="ECO:0000313" key="3">
    <source>
        <dbReference type="Proteomes" id="UP000799536"/>
    </source>
</evidence>
<gene>
    <name evidence="2" type="ORF">GQ43DRAFT_264460</name>
</gene>
<feature type="region of interest" description="Disordered" evidence="1">
    <location>
        <begin position="108"/>
        <end position="128"/>
    </location>
</feature>
<name>A0A9P4MTN9_9PLEO</name>
<reference evidence="2" key="1">
    <citation type="journal article" date="2020" name="Stud. Mycol.">
        <title>101 Dothideomycetes genomes: a test case for predicting lifestyles and emergence of pathogens.</title>
        <authorList>
            <person name="Haridas S."/>
            <person name="Albert R."/>
            <person name="Binder M."/>
            <person name="Bloem J."/>
            <person name="Labutti K."/>
            <person name="Salamov A."/>
            <person name="Andreopoulos B."/>
            <person name="Baker S."/>
            <person name="Barry K."/>
            <person name="Bills G."/>
            <person name="Bluhm B."/>
            <person name="Cannon C."/>
            <person name="Castanera R."/>
            <person name="Culley D."/>
            <person name="Daum C."/>
            <person name="Ezra D."/>
            <person name="Gonzalez J."/>
            <person name="Henrissat B."/>
            <person name="Kuo A."/>
            <person name="Liang C."/>
            <person name="Lipzen A."/>
            <person name="Lutzoni F."/>
            <person name="Magnuson J."/>
            <person name="Mondo S."/>
            <person name="Nolan M."/>
            <person name="Ohm R."/>
            <person name="Pangilinan J."/>
            <person name="Park H.-J."/>
            <person name="Ramirez L."/>
            <person name="Alfaro M."/>
            <person name="Sun H."/>
            <person name="Tritt A."/>
            <person name="Yoshinaga Y."/>
            <person name="Zwiers L.-H."/>
            <person name="Turgeon B."/>
            <person name="Goodwin S."/>
            <person name="Spatafora J."/>
            <person name="Crous P."/>
            <person name="Grigoriev I."/>
        </authorList>
    </citation>
    <scope>NUCLEOTIDE SEQUENCE</scope>
    <source>
        <strain evidence="2">ATCC 74209</strain>
    </source>
</reference>
<protein>
    <submittedName>
        <fullName evidence="2">Uncharacterized protein</fullName>
    </submittedName>
</protein>
<evidence type="ECO:0000256" key="1">
    <source>
        <dbReference type="SAM" id="MobiDB-lite"/>
    </source>
</evidence>
<accession>A0A9P4MTN9</accession>